<gene>
    <name evidence="3" type="ORF">FYJ85_06120</name>
</gene>
<comment type="caution">
    <text evidence="3">The sequence shown here is derived from an EMBL/GenBank/DDBJ whole genome shotgun (WGS) entry which is preliminary data.</text>
</comment>
<proteinExistence type="predicted"/>
<reference evidence="3 4" key="1">
    <citation type="submission" date="2019-08" db="EMBL/GenBank/DDBJ databases">
        <title>In-depth cultivation of the pig gut microbiome towards novel bacterial diversity and tailored functional studies.</title>
        <authorList>
            <person name="Wylensek D."/>
            <person name="Hitch T.C.A."/>
            <person name="Clavel T."/>
        </authorList>
    </citation>
    <scope>NUCLEOTIDE SEQUENCE [LARGE SCALE GENOMIC DNA]</scope>
    <source>
        <strain evidence="3 4">BBE-744-WT-12</strain>
    </source>
</reference>
<name>A0A844G1T7_9BACT</name>
<sequence>MPKNDFISDNLVHMRDRLKENAAKAAVSGAVPPAVREPEPEKPRLSARQPMRSASGGDDDFLRQKREFEGYLERDRAAAAASLEVETRRLEELQRFAAALEELDRAFRQLGPAESAETRRELEKLRFAHYRAAGRASAFLREKSGGPLPGAAAAEKPFRRSVSESLPLAAAVVVSALIVASALFILFH</sequence>
<dbReference type="EMBL" id="VUNS01000004">
    <property type="protein sequence ID" value="MST96621.1"/>
    <property type="molecule type" value="Genomic_DNA"/>
</dbReference>
<evidence type="ECO:0000256" key="1">
    <source>
        <dbReference type="SAM" id="MobiDB-lite"/>
    </source>
</evidence>
<dbReference type="Proteomes" id="UP000435649">
    <property type="component" value="Unassembled WGS sequence"/>
</dbReference>
<accession>A0A844G1T7</accession>
<keyword evidence="4" id="KW-1185">Reference proteome</keyword>
<dbReference type="AlphaFoldDB" id="A0A844G1T7"/>
<evidence type="ECO:0000256" key="2">
    <source>
        <dbReference type="SAM" id="Phobius"/>
    </source>
</evidence>
<organism evidence="3 4">
    <name type="scientific">Victivallis lenta</name>
    <dbReference type="NCBI Taxonomy" id="2606640"/>
    <lineage>
        <taxon>Bacteria</taxon>
        <taxon>Pseudomonadati</taxon>
        <taxon>Lentisphaerota</taxon>
        <taxon>Lentisphaeria</taxon>
        <taxon>Victivallales</taxon>
        <taxon>Victivallaceae</taxon>
        <taxon>Victivallis</taxon>
    </lineage>
</organism>
<feature type="transmembrane region" description="Helical" evidence="2">
    <location>
        <begin position="166"/>
        <end position="187"/>
    </location>
</feature>
<keyword evidence="2" id="KW-0472">Membrane</keyword>
<keyword evidence="2" id="KW-1133">Transmembrane helix</keyword>
<dbReference type="RefSeq" id="WP_154417316.1">
    <property type="nucleotide sequence ID" value="NZ_CALXOB010000057.1"/>
</dbReference>
<evidence type="ECO:0000313" key="3">
    <source>
        <dbReference type="EMBL" id="MST96621.1"/>
    </source>
</evidence>
<evidence type="ECO:0000313" key="4">
    <source>
        <dbReference type="Proteomes" id="UP000435649"/>
    </source>
</evidence>
<protein>
    <submittedName>
        <fullName evidence="3">Uncharacterized protein</fullName>
    </submittedName>
</protein>
<feature type="region of interest" description="Disordered" evidence="1">
    <location>
        <begin position="23"/>
        <end position="60"/>
    </location>
</feature>
<keyword evidence="2" id="KW-0812">Transmembrane</keyword>